<evidence type="ECO:0000313" key="2">
    <source>
        <dbReference type="EMBL" id="MBA2951469.1"/>
    </source>
</evidence>
<dbReference type="AlphaFoldDB" id="A0A7W0IDP4"/>
<name>A0A7W0IDP4_9ACTN</name>
<reference evidence="2 3" key="1">
    <citation type="submission" date="2020-07" db="EMBL/GenBank/DDBJ databases">
        <title>Streptomyces isolated from Indian soil.</title>
        <authorList>
            <person name="Mandal S."/>
            <person name="Maiti P.K."/>
        </authorList>
    </citation>
    <scope>NUCLEOTIDE SEQUENCE [LARGE SCALE GENOMIC DNA]</scope>
    <source>
        <strain evidence="2 3">PSKA28</strain>
    </source>
</reference>
<comment type="caution">
    <text evidence="2">The sequence shown here is derived from an EMBL/GenBank/DDBJ whole genome shotgun (WGS) entry which is preliminary data.</text>
</comment>
<dbReference type="Proteomes" id="UP000545761">
    <property type="component" value="Unassembled WGS sequence"/>
</dbReference>
<gene>
    <name evidence="2" type="ORF">H1D24_38415</name>
</gene>
<sequence length="59" mass="6350">MTSKDVSIGRHPAEAGVRPPTEEERILGQIERGEVIAGPEGARRIAAIHQAAYGAVWDE</sequence>
<proteinExistence type="predicted"/>
<dbReference type="EMBL" id="JACEHE010000046">
    <property type="protein sequence ID" value="MBA2951469.1"/>
    <property type="molecule type" value="Genomic_DNA"/>
</dbReference>
<organism evidence="2 3">
    <name type="scientific">Streptomyces himalayensis subsp. himalayensis</name>
    <dbReference type="NCBI Taxonomy" id="2756131"/>
    <lineage>
        <taxon>Bacteria</taxon>
        <taxon>Bacillati</taxon>
        <taxon>Actinomycetota</taxon>
        <taxon>Actinomycetes</taxon>
        <taxon>Kitasatosporales</taxon>
        <taxon>Streptomycetaceae</taxon>
        <taxon>Streptomyces</taxon>
        <taxon>Streptomyces himalayensis</taxon>
    </lineage>
</organism>
<dbReference type="RefSeq" id="WP_181662387.1">
    <property type="nucleotide sequence ID" value="NZ_JACEHE010000046.1"/>
</dbReference>
<evidence type="ECO:0000313" key="3">
    <source>
        <dbReference type="Proteomes" id="UP000545761"/>
    </source>
</evidence>
<feature type="region of interest" description="Disordered" evidence="1">
    <location>
        <begin position="1"/>
        <end position="22"/>
    </location>
</feature>
<evidence type="ECO:0000256" key="1">
    <source>
        <dbReference type="SAM" id="MobiDB-lite"/>
    </source>
</evidence>
<accession>A0A7W0IDP4</accession>
<protein>
    <submittedName>
        <fullName evidence="2">Uncharacterized protein</fullName>
    </submittedName>
</protein>